<evidence type="ECO:0000313" key="4">
    <source>
        <dbReference type="Proteomes" id="UP000789524"/>
    </source>
</evidence>
<feature type="region of interest" description="Disordered" evidence="1">
    <location>
        <begin position="330"/>
        <end position="408"/>
    </location>
</feature>
<name>A0A8J2QWA7_9NEOP</name>
<dbReference type="AlphaFoldDB" id="A0A8J2QWA7"/>
<comment type="caution">
    <text evidence="3">The sequence shown here is derived from an EMBL/GenBank/DDBJ whole genome shotgun (WGS) entry which is preliminary data.</text>
</comment>
<sequence length="595" mass="66601">MKMKELLVVATLLMIGVAGEAPAPYPASGWRPQGPAFELPSRMPPLKQEYLPVEPRIPQNPNFDADVDVSVQGLPTVEQQPIFQVSPINGQQITGPAVNSDVAKLNPSLQQAQYQLQLEKAIQFARQREFDAARSPSSGLPQQQSPRQFAAQPSTTAKPELKSQPETTTESLNEGEVLDDKDNEKKEKVSVEVTKQNLQEYPAELFLSPLTQLNLQQQFVPLSQLGQLRAPLYYPQATEQNQGFDGPAHLAALPSVLAQRELLSQQVLAPAQTFAQNPIIVQEQPLVPEPLNQYAPINQYQPLNQYQPQQPEVQAFPQFNIPPQQIILQSQGNQIQPSQFQPEQPNQFQLQQPNQFQPQQPNQFQPQQSSQFQPLQPSAFQPQQPGQFQFQQPNQSPPQKPKDVEEIEQNDQQVVLQSYQPQFYQPQYQPNQFQQPLFVSQPAFSYQNQQYDPQSVQQFDPNNYQAQVQGQGLQSGLDLNQQGNGIEQNEEKEFDDREEVDEGNTATAVATAFGTRTQPRVFASYGAPIPKVQATQSYPTTTESVAQEESMSEDGPAIAEATAVATGRKSAKQRSRRVRPVFTLDRSGHLVLAQQ</sequence>
<evidence type="ECO:0000256" key="2">
    <source>
        <dbReference type="SAM" id="SignalP"/>
    </source>
</evidence>
<organism evidence="3 4">
    <name type="scientific">Danaus chrysippus</name>
    <name type="common">African queen</name>
    <dbReference type="NCBI Taxonomy" id="151541"/>
    <lineage>
        <taxon>Eukaryota</taxon>
        <taxon>Metazoa</taxon>
        <taxon>Ecdysozoa</taxon>
        <taxon>Arthropoda</taxon>
        <taxon>Hexapoda</taxon>
        <taxon>Insecta</taxon>
        <taxon>Pterygota</taxon>
        <taxon>Neoptera</taxon>
        <taxon>Endopterygota</taxon>
        <taxon>Lepidoptera</taxon>
        <taxon>Glossata</taxon>
        <taxon>Ditrysia</taxon>
        <taxon>Papilionoidea</taxon>
        <taxon>Nymphalidae</taxon>
        <taxon>Danainae</taxon>
        <taxon>Danaini</taxon>
        <taxon>Danaina</taxon>
        <taxon>Danaus</taxon>
        <taxon>Anosia</taxon>
    </lineage>
</organism>
<evidence type="ECO:0000256" key="1">
    <source>
        <dbReference type="SAM" id="MobiDB-lite"/>
    </source>
</evidence>
<dbReference type="OrthoDB" id="7466126at2759"/>
<gene>
    <name evidence="3" type="ORF">DCHRY22_LOCUS10183</name>
</gene>
<feature type="compositionally biased region" description="Low complexity" evidence="1">
    <location>
        <begin position="336"/>
        <end position="394"/>
    </location>
</feature>
<protein>
    <submittedName>
        <fullName evidence="3">(African queen) hypothetical protein</fullName>
    </submittedName>
</protein>
<dbReference type="EMBL" id="CAKASE010000068">
    <property type="protein sequence ID" value="CAG9572660.1"/>
    <property type="molecule type" value="Genomic_DNA"/>
</dbReference>
<keyword evidence="4" id="KW-1185">Reference proteome</keyword>
<feature type="compositionally biased region" description="Basic and acidic residues" evidence="1">
    <location>
        <begin position="178"/>
        <end position="189"/>
    </location>
</feature>
<feature type="chain" id="PRO_5035257680" evidence="2">
    <location>
        <begin position="20"/>
        <end position="595"/>
    </location>
</feature>
<dbReference type="Proteomes" id="UP000789524">
    <property type="component" value="Unassembled WGS sequence"/>
</dbReference>
<accession>A0A8J2QWA7</accession>
<feature type="region of interest" description="Disordered" evidence="1">
    <location>
        <begin position="536"/>
        <end position="556"/>
    </location>
</feature>
<proteinExistence type="predicted"/>
<keyword evidence="2" id="KW-0732">Signal</keyword>
<feature type="compositionally biased region" description="Low complexity" evidence="1">
    <location>
        <begin position="135"/>
        <end position="148"/>
    </location>
</feature>
<feature type="signal peptide" evidence="2">
    <location>
        <begin position="1"/>
        <end position="19"/>
    </location>
</feature>
<feature type="compositionally biased region" description="Polar residues" evidence="1">
    <location>
        <begin position="536"/>
        <end position="549"/>
    </location>
</feature>
<evidence type="ECO:0000313" key="3">
    <source>
        <dbReference type="EMBL" id="CAG9572660.1"/>
    </source>
</evidence>
<feature type="region of interest" description="Disordered" evidence="1">
    <location>
        <begin position="129"/>
        <end position="189"/>
    </location>
</feature>
<reference evidence="3" key="1">
    <citation type="submission" date="2021-09" db="EMBL/GenBank/DDBJ databases">
        <authorList>
            <person name="Martin H S."/>
        </authorList>
    </citation>
    <scope>NUCLEOTIDE SEQUENCE</scope>
</reference>